<accession>A0A180GJ84</accession>
<reference evidence="9 10" key="3">
    <citation type="journal article" date="2017" name="G3 (Bethesda)">
        <title>Comparative analysis highlights variable genome content of wheat rusts and divergence of the mating loci.</title>
        <authorList>
            <person name="Cuomo C.A."/>
            <person name="Bakkeren G."/>
            <person name="Khalil H.B."/>
            <person name="Panwar V."/>
            <person name="Joly D."/>
            <person name="Linning R."/>
            <person name="Sakthikumar S."/>
            <person name="Song X."/>
            <person name="Adiconis X."/>
            <person name="Fan L."/>
            <person name="Goldberg J.M."/>
            <person name="Levin J.Z."/>
            <person name="Young S."/>
            <person name="Zeng Q."/>
            <person name="Anikster Y."/>
            <person name="Bruce M."/>
            <person name="Wang M."/>
            <person name="Yin C."/>
            <person name="McCallum B."/>
            <person name="Szabo L.J."/>
            <person name="Hulbert S."/>
            <person name="Chen X."/>
            <person name="Fellers J.P."/>
        </authorList>
    </citation>
    <scope>NUCLEOTIDE SEQUENCE</scope>
    <source>
        <strain evidence="10">Isolate 1-1 / race 1 (BBBD)</strain>
        <strain evidence="9">isolate 1-1 / race 1 (BBBD)</strain>
    </source>
</reference>
<evidence type="ECO:0000256" key="3">
    <source>
        <dbReference type="ARBA" id="ARBA00022694"/>
    </source>
</evidence>
<feature type="compositionally biased region" description="Low complexity" evidence="7">
    <location>
        <begin position="324"/>
        <end position="333"/>
    </location>
</feature>
<feature type="region of interest" description="Disordered" evidence="7">
    <location>
        <begin position="134"/>
        <end position="168"/>
    </location>
</feature>
<feature type="compositionally biased region" description="Basic and acidic residues" evidence="7">
    <location>
        <begin position="156"/>
        <end position="168"/>
    </location>
</feature>
<reference evidence="8" key="1">
    <citation type="submission" date="2009-11" db="EMBL/GenBank/DDBJ databases">
        <authorList>
            <consortium name="The Broad Institute Genome Sequencing Platform"/>
            <person name="Ward D."/>
            <person name="Feldgarden M."/>
            <person name="Earl A."/>
            <person name="Young S.K."/>
            <person name="Zeng Q."/>
            <person name="Koehrsen M."/>
            <person name="Alvarado L."/>
            <person name="Berlin A."/>
            <person name="Bochicchio J."/>
            <person name="Borenstein D."/>
            <person name="Chapman S.B."/>
            <person name="Chen Z."/>
            <person name="Engels R."/>
            <person name="Freedman E."/>
            <person name="Gellesch M."/>
            <person name="Goldberg J."/>
            <person name="Griggs A."/>
            <person name="Gujja S."/>
            <person name="Heilman E."/>
            <person name="Heiman D."/>
            <person name="Hepburn T."/>
            <person name="Howarth C."/>
            <person name="Jen D."/>
            <person name="Larson L."/>
            <person name="Lewis B."/>
            <person name="Mehta T."/>
            <person name="Park D."/>
            <person name="Pearson M."/>
            <person name="Roberts A."/>
            <person name="Saif S."/>
            <person name="Shea T."/>
            <person name="Shenoy N."/>
            <person name="Sisk P."/>
            <person name="Stolte C."/>
            <person name="Sykes S."/>
            <person name="Thomson T."/>
            <person name="Walk T."/>
            <person name="White J."/>
            <person name="Yandava C."/>
            <person name="Izard J."/>
            <person name="Baranova O.V."/>
            <person name="Blanton J.M."/>
            <person name="Tanner A.C."/>
            <person name="Dewhirst F.E."/>
            <person name="Haas B."/>
            <person name="Nusbaum C."/>
            <person name="Birren B."/>
        </authorList>
    </citation>
    <scope>NUCLEOTIDE SEQUENCE [LARGE SCALE GENOMIC DNA]</scope>
    <source>
        <strain evidence="8">1-1 BBBD Race 1</strain>
    </source>
</reference>
<feature type="region of interest" description="Disordered" evidence="7">
    <location>
        <begin position="505"/>
        <end position="534"/>
    </location>
</feature>
<keyword evidence="10" id="KW-1185">Reference proteome</keyword>
<dbReference type="VEuPathDB" id="FungiDB:PTTG_02068"/>
<dbReference type="InterPro" id="IPR001680">
    <property type="entry name" value="WD40_rpt"/>
</dbReference>
<evidence type="ECO:0000256" key="5">
    <source>
        <dbReference type="ARBA" id="ARBA00023242"/>
    </source>
</evidence>
<evidence type="ECO:0000256" key="7">
    <source>
        <dbReference type="SAM" id="MobiDB-lite"/>
    </source>
</evidence>
<dbReference type="HAMAP" id="MF_03056">
    <property type="entry name" value="TRM82"/>
    <property type="match status" value="1"/>
</dbReference>
<name>A0A180GJ84_PUCT1</name>
<keyword evidence="2 6" id="KW-0853">WD repeat</keyword>
<dbReference type="PANTHER" id="PTHR16288:SF0">
    <property type="entry name" value="TRNA (GUANINE-N(7)-)-METHYLTRANSFERASE NON-CATALYTIC SUBUNIT WDR4"/>
    <property type="match status" value="1"/>
</dbReference>
<evidence type="ECO:0000313" key="9">
    <source>
        <dbReference type="EnsemblFungi" id="PTTG_02068-t43_1-p1"/>
    </source>
</evidence>
<comment type="function">
    <text evidence="6">Required for the formation of N(7)-methylguanine at position 46 (m7G46) in tRNA. In the complex, it is required to stabilize and induce conformational changes of the catalytic subunit.</text>
</comment>
<keyword evidence="5 6" id="KW-0539">Nucleus</keyword>
<dbReference type="GO" id="GO:0106004">
    <property type="term" value="P:tRNA (guanine-N7)-methylation"/>
    <property type="evidence" value="ECO:0007669"/>
    <property type="project" value="UniProtKB-UniRule"/>
</dbReference>
<evidence type="ECO:0000313" key="8">
    <source>
        <dbReference type="EMBL" id="OAV92837.1"/>
    </source>
</evidence>
<dbReference type="GO" id="GO:0005634">
    <property type="term" value="C:nucleus"/>
    <property type="evidence" value="ECO:0007669"/>
    <property type="project" value="UniProtKB-SubCell"/>
</dbReference>
<dbReference type="GO" id="GO:0005829">
    <property type="term" value="C:cytosol"/>
    <property type="evidence" value="ECO:0007669"/>
    <property type="project" value="TreeGrafter"/>
</dbReference>
<dbReference type="InterPro" id="IPR028884">
    <property type="entry name" value="Trm82"/>
</dbReference>
<dbReference type="PANTHER" id="PTHR16288">
    <property type="entry name" value="WD40 REPEAT PROTEIN 4"/>
    <property type="match status" value="1"/>
</dbReference>
<feature type="compositionally biased region" description="Low complexity" evidence="7">
    <location>
        <begin position="340"/>
        <end position="350"/>
    </location>
</feature>
<comment type="similarity">
    <text evidence="6">Belongs to the WD repeat TRM82 family.</text>
</comment>
<gene>
    <name evidence="8" type="ORF">PTTG_02068</name>
</gene>
<reference evidence="9" key="4">
    <citation type="submission" date="2025-05" db="UniProtKB">
        <authorList>
            <consortium name="EnsemblFungi"/>
        </authorList>
    </citation>
    <scope>IDENTIFICATION</scope>
    <source>
        <strain evidence="9">isolate 1-1 / race 1 (BBBD)</strain>
    </source>
</reference>
<dbReference type="SUPFAM" id="SSF50998">
    <property type="entry name" value="Quinoprotein alcohol dehydrogenase-like"/>
    <property type="match status" value="1"/>
</dbReference>
<organism evidence="8">
    <name type="scientific">Puccinia triticina (isolate 1-1 / race 1 (BBBD))</name>
    <name type="common">Brown leaf rust fungus</name>
    <dbReference type="NCBI Taxonomy" id="630390"/>
    <lineage>
        <taxon>Eukaryota</taxon>
        <taxon>Fungi</taxon>
        <taxon>Dikarya</taxon>
        <taxon>Basidiomycota</taxon>
        <taxon>Pucciniomycotina</taxon>
        <taxon>Pucciniomycetes</taxon>
        <taxon>Pucciniales</taxon>
        <taxon>Pucciniaceae</taxon>
        <taxon>Puccinia</taxon>
    </lineage>
</organism>
<dbReference type="GO" id="GO:0043527">
    <property type="term" value="C:tRNA methyltransferase complex"/>
    <property type="evidence" value="ECO:0007669"/>
    <property type="project" value="TreeGrafter"/>
</dbReference>
<keyword evidence="4 6" id="KW-0677">Repeat</keyword>
<comment type="subcellular location">
    <subcellularLocation>
        <location evidence="1 6">Nucleus</location>
    </subcellularLocation>
</comment>
<dbReference type="AlphaFoldDB" id="A0A180GJ84"/>
<dbReference type="InterPro" id="IPR015943">
    <property type="entry name" value="WD40/YVTN_repeat-like_dom_sf"/>
</dbReference>
<protein>
    <submittedName>
        <fullName evidence="9">tRNA (guanine-N(7)-)-methyltransferase non-catalytic subunit TRM82</fullName>
    </submittedName>
</protein>
<dbReference type="EnsemblFungi" id="PTTG_02068-t43_1">
    <property type="protein sequence ID" value="PTTG_02068-t43_1-p1"/>
    <property type="gene ID" value="PTTG_02068"/>
</dbReference>
<comment type="pathway">
    <text evidence="6">tRNA modification; N(7)-methylguanine-tRNA biosynthesis.</text>
</comment>
<evidence type="ECO:0000313" key="10">
    <source>
        <dbReference type="Proteomes" id="UP000005240"/>
    </source>
</evidence>
<reference evidence="8" key="2">
    <citation type="submission" date="2016-05" db="EMBL/GenBank/DDBJ databases">
        <title>Comparative analysis highlights variable genome content of wheat rusts and divergence of the mating loci.</title>
        <authorList>
            <person name="Cuomo C.A."/>
            <person name="Bakkeren G."/>
            <person name="Szabo L."/>
            <person name="Khalil H."/>
            <person name="Joly D."/>
            <person name="Goldberg J."/>
            <person name="Young S."/>
            <person name="Zeng Q."/>
            <person name="Fellers J."/>
        </authorList>
    </citation>
    <scope>NUCLEOTIDE SEQUENCE [LARGE SCALE GENOMIC DNA]</scope>
    <source>
        <strain evidence="8">1-1 BBBD Race 1</strain>
    </source>
</reference>
<dbReference type="OrthoDB" id="2502478at2759"/>
<evidence type="ECO:0000256" key="1">
    <source>
        <dbReference type="ARBA" id="ARBA00004123"/>
    </source>
</evidence>
<dbReference type="Proteomes" id="UP000005240">
    <property type="component" value="Unassembled WGS sequence"/>
</dbReference>
<evidence type="ECO:0000256" key="2">
    <source>
        <dbReference type="ARBA" id="ARBA00022574"/>
    </source>
</evidence>
<feature type="compositionally biased region" description="Pro residues" evidence="7">
    <location>
        <begin position="306"/>
        <end position="323"/>
    </location>
</feature>
<keyword evidence="3 6" id="KW-0819">tRNA processing</keyword>
<proteinExistence type="inferred from homology"/>
<sequence length="552" mass="58770">MAPKLPAQQLAMSPDKSVLVLAISSHLQLVDRATGTRLRSTEDAGLNPPGSNHTGLIRLLLIHQDLSKPDKPLILVSTGEDKLLKTWQLPALKLLHSRQLIKRATSIAVSPNGKNIVIADKFGDVYDLPFDAPSQTVFQSDPDQDEAPASTADEPSLAKDADAKVKGDGTKPAGKAILPIAGHVSVLTALTFIPSEPQPLLVTADRDEHVRLSRYPQAWSIERYLLGHRKFVGALLWLPHPTDPAPSQGRLLSAGGDDALFVWHPLQGRAAQTVGLAGLAKGLKVCPAKQTWFAKARTNKRRRPNPAEPPKTGPAPTDPPGAPANPENTPAAALDEDAGGQEAATETAAEPQQLVQKTCVNKITYTSPSDLAGPGYVLVTSVGSSTIAYIPLPRIFAPDQSTELAQNNTRYIDLDLPVLDIAVLAPDLVLVSLDASFPADPSRSPPSAFRTLSLTPHKIEEVSDPQGFNLKSLNESCSIESSSELAMPSQELLYPELLLFTKDTPGSAAGQDHKAKHAQRDIGSGGRSGKKGEGRLVSQARCEIVLAKAAIS</sequence>
<dbReference type="SMART" id="SM00320">
    <property type="entry name" value="WD40"/>
    <property type="match status" value="3"/>
</dbReference>
<evidence type="ECO:0000256" key="6">
    <source>
        <dbReference type="HAMAP-Rule" id="MF_03056"/>
    </source>
</evidence>
<dbReference type="UniPathway" id="UPA00989"/>
<dbReference type="Gene3D" id="2.130.10.10">
    <property type="entry name" value="YVTN repeat-like/Quinoprotein amine dehydrogenase"/>
    <property type="match status" value="2"/>
</dbReference>
<feature type="region of interest" description="Disordered" evidence="7">
    <location>
        <begin position="294"/>
        <end position="350"/>
    </location>
</feature>
<dbReference type="InterPro" id="IPR011047">
    <property type="entry name" value="Quinoprotein_ADH-like_sf"/>
</dbReference>
<dbReference type="EMBL" id="ADAS02000058">
    <property type="protein sequence ID" value="OAV92837.1"/>
    <property type="molecule type" value="Genomic_DNA"/>
</dbReference>
<evidence type="ECO:0000256" key="4">
    <source>
        <dbReference type="ARBA" id="ARBA00022737"/>
    </source>
</evidence>